<comment type="similarity">
    <text evidence="9">Belongs to the ABC transporter superfamily. ABCB family. Heavy Metal importer (TC 3.A.1.210) subfamily.</text>
</comment>
<dbReference type="SUPFAM" id="SSF90123">
    <property type="entry name" value="ABC transporter transmembrane region"/>
    <property type="match status" value="1"/>
</dbReference>
<evidence type="ECO:0000313" key="15">
    <source>
        <dbReference type="Proteomes" id="UP000039865"/>
    </source>
</evidence>
<keyword evidence="4 11" id="KW-0812">Transmembrane</keyword>
<evidence type="ECO:0000256" key="7">
    <source>
        <dbReference type="ARBA" id="ARBA00022989"/>
    </source>
</evidence>
<proteinExistence type="inferred from homology"/>
<evidence type="ECO:0000256" key="1">
    <source>
        <dbReference type="ARBA" id="ARBA00004651"/>
    </source>
</evidence>
<dbReference type="OMA" id="VTIYMAK"/>
<dbReference type="Pfam" id="PF00005">
    <property type="entry name" value="ABC_tran"/>
    <property type="match status" value="1"/>
</dbReference>
<feature type="region of interest" description="Disordered" evidence="10">
    <location>
        <begin position="663"/>
        <end position="741"/>
    </location>
</feature>
<dbReference type="PANTHER" id="PTHR24221">
    <property type="entry name" value="ATP-BINDING CASSETTE SUB-FAMILY B"/>
    <property type="match status" value="1"/>
</dbReference>
<feature type="transmembrane region" description="Helical" evidence="11">
    <location>
        <begin position="70"/>
        <end position="91"/>
    </location>
</feature>
<name>A0A078A3T7_STYLE</name>
<dbReference type="InterPro" id="IPR003593">
    <property type="entry name" value="AAA+_ATPase"/>
</dbReference>
<feature type="transmembrane region" description="Helical" evidence="11">
    <location>
        <begin position="194"/>
        <end position="217"/>
    </location>
</feature>
<evidence type="ECO:0000259" key="13">
    <source>
        <dbReference type="PROSITE" id="PS50929"/>
    </source>
</evidence>
<dbReference type="SMART" id="SM00382">
    <property type="entry name" value="AAA"/>
    <property type="match status" value="1"/>
</dbReference>
<evidence type="ECO:0000256" key="4">
    <source>
        <dbReference type="ARBA" id="ARBA00022692"/>
    </source>
</evidence>
<evidence type="ECO:0000256" key="11">
    <source>
        <dbReference type="SAM" id="Phobius"/>
    </source>
</evidence>
<dbReference type="CDD" id="cd18582">
    <property type="entry name" value="ABC_6TM_ATM1_ABCB7"/>
    <property type="match status" value="1"/>
</dbReference>
<dbReference type="AlphaFoldDB" id="A0A078A3T7"/>
<dbReference type="Proteomes" id="UP000039865">
    <property type="component" value="Unassembled WGS sequence"/>
</dbReference>
<dbReference type="PROSITE" id="PS00211">
    <property type="entry name" value="ABC_TRANSPORTER_1"/>
    <property type="match status" value="1"/>
</dbReference>
<dbReference type="FunFam" id="3.40.50.300:FF:000221">
    <property type="entry name" value="Multidrug ABC transporter ATP-binding protein"/>
    <property type="match status" value="1"/>
</dbReference>
<dbReference type="InParanoid" id="A0A078A3T7"/>
<evidence type="ECO:0000256" key="10">
    <source>
        <dbReference type="SAM" id="MobiDB-lite"/>
    </source>
</evidence>
<dbReference type="PROSITE" id="PS50929">
    <property type="entry name" value="ABC_TM1F"/>
    <property type="match status" value="1"/>
</dbReference>
<comment type="subcellular location">
    <subcellularLocation>
        <location evidence="1">Cell membrane</location>
        <topology evidence="1">Multi-pass membrane protein</topology>
    </subcellularLocation>
</comment>
<keyword evidence="8 11" id="KW-0472">Membrane</keyword>
<dbReference type="GO" id="GO:0016887">
    <property type="term" value="F:ATP hydrolysis activity"/>
    <property type="evidence" value="ECO:0007669"/>
    <property type="project" value="InterPro"/>
</dbReference>
<dbReference type="EMBL" id="CCKQ01005326">
    <property type="protein sequence ID" value="CDW76508.1"/>
    <property type="molecule type" value="Genomic_DNA"/>
</dbReference>
<dbReference type="InterPro" id="IPR036640">
    <property type="entry name" value="ABC1_TM_sf"/>
</dbReference>
<feature type="transmembrane region" description="Helical" evidence="11">
    <location>
        <begin position="305"/>
        <end position="327"/>
    </location>
</feature>
<evidence type="ECO:0000256" key="5">
    <source>
        <dbReference type="ARBA" id="ARBA00022741"/>
    </source>
</evidence>
<dbReference type="InterPro" id="IPR011527">
    <property type="entry name" value="ABC1_TM_dom"/>
</dbReference>
<dbReference type="PANTHER" id="PTHR24221:SF654">
    <property type="entry name" value="ATP-BINDING CASSETTE SUB-FAMILY B MEMBER 6"/>
    <property type="match status" value="1"/>
</dbReference>
<dbReference type="Gene3D" id="3.40.50.300">
    <property type="entry name" value="P-loop containing nucleotide triphosphate hydrolases"/>
    <property type="match status" value="1"/>
</dbReference>
<evidence type="ECO:0000313" key="14">
    <source>
        <dbReference type="EMBL" id="CDW76508.1"/>
    </source>
</evidence>
<dbReference type="OrthoDB" id="6500128at2759"/>
<feature type="domain" description="ABC transporter" evidence="12">
    <location>
        <begin position="404"/>
        <end position="659"/>
    </location>
</feature>
<accession>A0A078A3T7</accession>
<feature type="transmembrane region" description="Helical" evidence="11">
    <location>
        <begin position="347"/>
        <end position="368"/>
    </location>
</feature>
<keyword evidence="5" id="KW-0547">Nucleotide-binding</keyword>
<feature type="compositionally biased region" description="Basic and acidic residues" evidence="10">
    <location>
        <begin position="663"/>
        <end position="707"/>
    </location>
</feature>
<dbReference type="SUPFAM" id="SSF52540">
    <property type="entry name" value="P-loop containing nucleoside triphosphate hydrolases"/>
    <property type="match status" value="1"/>
</dbReference>
<dbReference type="GO" id="GO:0005524">
    <property type="term" value="F:ATP binding"/>
    <property type="evidence" value="ECO:0007669"/>
    <property type="project" value="UniProtKB-KW"/>
</dbReference>
<gene>
    <name evidence="14" type="primary">Contig8423.g8979</name>
    <name evidence="14" type="ORF">STYLEM_5493</name>
</gene>
<dbReference type="GO" id="GO:0140359">
    <property type="term" value="F:ABC-type transporter activity"/>
    <property type="evidence" value="ECO:0007669"/>
    <property type="project" value="InterPro"/>
</dbReference>
<dbReference type="FunCoup" id="A0A078A3T7">
    <property type="interactions" value="263"/>
</dbReference>
<keyword evidence="15" id="KW-1185">Reference proteome</keyword>
<keyword evidence="3" id="KW-1003">Cell membrane</keyword>
<evidence type="ECO:0000259" key="12">
    <source>
        <dbReference type="PROSITE" id="PS50893"/>
    </source>
</evidence>
<dbReference type="InterPro" id="IPR027417">
    <property type="entry name" value="P-loop_NTPase"/>
</dbReference>
<dbReference type="Pfam" id="PF00664">
    <property type="entry name" value="ABC_membrane"/>
    <property type="match status" value="1"/>
</dbReference>
<dbReference type="PROSITE" id="PS50893">
    <property type="entry name" value="ABC_TRANSPORTER_2"/>
    <property type="match status" value="1"/>
</dbReference>
<feature type="transmembrane region" description="Helical" evidence="11">
    <location>
        <begin position="223"/>
        <end position="243"/>
    </location>
</feature>
<dbReference type="Gene3D" id="1.20.1560.10">
    <property type="entry name" value="ABC transporter type 1, transmembrane domain"/>
    <property type="match status" value="1"/>
</dbReference>
<protein>
    <submittedName>
        <fullName evidence="14">Metal abc transporter permease</fullName>
    </submittedName>
</protein>
<evidence type="ECO:0000256" key="9">
    <source>
        <dbReference type="ARBA" id="ARBA00024363"/>
    </source>
</evidence>
<evidence type="ECO:0000256" key="6">
    <source>
        <dbReference type="ARBA" id="ARBA00022840"/>
    </source>
</evidence>
<organism evidence="14 15">
    <name type="scientific">Stylonychia lemnae</name>
    <name type="common">Ciliate</name>
    <dbReference type="NCBI Taxonomy" id="5949"/>
    <lineage>
        <taxon>Eukaryota</taxon>
        <taxon>Sar</taxon>
        <taxon>Alveolata</taxon>
        <taxon>Ciliophora</taxon>
        <taxon>Intramacronucleata</taxon>
        <taxon>Spirotrichea</taxon>
        <taxon>Stichotrichia</taxon>
        <taxon>Sporadotrichida</taxon>
        <taxon>Oxytrichidae</taxon>
        <taxon>Stylonychinae</taxon>
        <taxon>Stylonychia</taxon>
    </lineage>
</organism>
<dbReference type="InterPro" id="IPR017871">
    <property type="entry name" value="ABC_transporter-like_CS"/>
</dbReference>
<evidence type="ECO:0000256" key="8">
    <source>
        <dbReference type="ARBA" id="ARBA00023136"/>
    </source>
</evidence>
<reference evidence="14 15" key="1">
    <citation type="submission" date="2014-06" db="EMBL/GenBank/DDBJ databases">
        <authorList>
            <person name="Swart Estienne"/>
        </authorList>
    </citation>
    <scope>NUCLEOTIDE SEQUENCE [LARGE SCALE GENOMIC DNA]</scope>
    <source>
        <strain evidence="14 15">130c</strain>
    </source>
</reference>
<keyword evidence="2" id="KW-0813">Transport</keyword>
<feature type="domain" description="ABC transmembrane type-1" evidence="13">
    <location>
        <begin position="83"/>
        <end position="370"/>
    </location>
</feature>
<keyword evidence="7 11" id="KW-1133">Transmembrane helix</keyword>
<keyword evidence="6" id="KW-0067">ATP-binding</keyword>
<dbReference type="InterPro" id="IPR003439">
    <property type="entry name" value="ABC_transporter-like_ATP-bd"/>
</dbReference>
<evidence type="ECO:0000256" key="2">
    <source>
        <dbReference type="ARBA" id="ARBA00022448"/>
    </source>
</evidence>
<sequence>MSQPQNTNINEISTSLNASLIVRKEVNPDVRQSISVPRKAEESKAPAAPAPAAKKKKYGLWDFTKFTVPYLWRGGFMIRLQTILTLIMLIVSRALNVTHPLILKFAIDEMSGEDNDHGHTYMLIAMYCVVRFLADFANNVREIPFANVSASAEIYIAHMVYNHIQHQSLAFHLSRETGKIIRIASRGSQSFSQILRYLLFNLLPIFIELGFVLIVILSIYPVAFFFICLGSVVIYIIATGTITEWRAKYFKSQAMKDTEYNQKATDSLLNFETVKYFNAEDHEEHRYLNALQAYKKESIIVARSLIALNMCQSLIIASGLVTALLVAYHKIIEHDSDGLNVGDFVMINTYILQMYAPLNFLGTFWRFIRQSMVDVEMVFELLEVDESIKDPKKPVPLSIKGGEIEFRNVYFTYDKKAPIEERRMIIENLSFRVPAGKSVAIVGSTGSGKSTIVRLLYRFYDLDGGQVLIDGVDISQMKINDLRSQIAIVPQDCVLFNDTIMYNIGYGGVRDPVIKNLLDNKERSEELIQLIQPSAERAQIHKFILEKAKGYKELVGERGLKLSGGEKQRVAIARALLKKTPIMCFDEATSALDTTTEREIQKAIDEVSRGATTLMIAHRLSTVRNCDIIIVLKHGVIVEQGSHEQLINLEDGHYRGLWEKQSEESERQIEEKKRKAREEEEYKKALEDRKLGKNPELLKKISRKSQDEGDFEEEKQQLLENKKKISNQQRDTEVLDGDESD</sequence>
<dbReference type="GO" id="GO:0005886">
    <property type="term" value="C:plasma membrane"/>
    <property type="evidence" value="ECO:0007669"/>
    <property type="project" value="UniProtKB-SubCell"/>
</dbReference>
<dbReference type="InterPro" id="IPR039421">
    <property type="entry name" value="Type_1_exporter"/>
</dbReference>
<feature type="compositionally biased region" description="Basic and acidic residues" evidence="10">
    <location>
        <begin position="714"/>
        <end position="723"/>
    </location>
</feature>
<evidence type="ECO:0000256" key="3">
    <source>
        <dbReference type="ARBA" id="ARBA00022475"/>
    </source>
</evidence>